<evidence type="ECO:0000256" key="2">
    <source>
        <dbReference type="ARBA" id="ARBA00023125"/>
    </source>
</evidence>
<dbReference type="PANTHER" id="PTHR43280">
    <property type="entry name" value="ARAC-FAMILY TRANSCRIPTIONAL REGULATOR"/>
    <property type="match status" value="1"/>
</dbReference>
<keyword evidence="2" id="KW-0238">DNA-binding</keyword>
<name>A0A2V5KA38_9BACL</name>
<dbReference type="SUPFAM" id="SSF46689">
    <property type="entry name" value="Homeodomain-like"/>
    <property type="match status" value="2"/>
</dbReference>
<dbReference type="PROSITE" id="PS01124">
    <property type="entry name" value="HTH_ARAC_FAMILY_2"/>
    <property type="match status" value="1"/>
</dbReference>
<dbReference type="AlphaFoldDB" id="A0A2V5KA38"/>
<proteinExistence type="predicted"/>
<evidence type="ECO:0000256" key="4">
    <source>
        <dbReference type="PROSITE-ProRule" id="PRU00169"/>
    </source>
</evidence>
<feature type="domain" description="Response regulatory" evidence="6">
    <location>
        <begin position="13"/>
        <end position="130"/>
    </location>
</feature>
<dbReference type="InterPro" id="IPR018060">
    <property type="entry name" value="HTH_AraC"/>
</dbReference>
<dbReference type="PROSITE" id="PS50110">
    <property type="entry name" value="RESPONSE_REGULATORY"/>
    <property type="match status" value="1"/>
</dbReference>
<dbReference type="InterPro" id="IPR009057">
    <property type="entry name" value="Homeodomain-like_sf"/>
</dbReference>
<dbReference type="SMART" id="SM00448">
    <property type="entry name" value="REC"/>
    <property type="match status" value="1"/>
</dbReference>
<feature type="domain" description="HTH araC/xylS-type" evidence="5">
    <location>
        <begin position="440"/>
        <end position="538"/>
    </location>
</feature>
<dbReference type="GO" id="GO:0000160">
    <property type="term" value="P:phosphorelay signal transduction system"/>
    <property type="evidence" value="ECO:0007669"/>
    <property type="project" value="InterPro"/>
</dbReference>
<dbReference type="CDD" id="cd17536">
    <property type="entry name" value="REC_YesN-like"/>
    <property type="match status" value="1"/>
</dbReference>
<dbReference type="PANTHER" id="PTHR43280:SF2">
    <property type="entry name" value="HTH-TYPE TRANSCRIPTIONAL REGULATOR EXSA"/>
    <property type="match status" value="1"/>
</dbReference>
<dbReference type="Proteomes" id="UP000247476">
    <property type="component" value="Unassembled WGS sequence"/>
</dbReference>
<sequence length="545" mass="62670">MEEVPTPMTTMKRIVLIDDEPLARQHIRERFPWSDWGFAIAGEAANGEEALELCRSVDPDIALIDITMPVMDGLTLLGRLKEEFRRIRTIMLTAHRDFGYVQSAMQLGAVGYILKSPVDLVQTKAALDRACEELERDSRYTEKVRSHQQLIRNYNYSLREQFFENVLTGSLSADREIVERGALLDIKLKAPWLVMAVCRVDAIESFGAKYNEIDRPLAEFSLLEIVRETLQDGGGGFELFPLSFGQFVIVMTHGAGDLDESEVRQRVTAMADALERPLERYLGVRLWIGVSPPFRTPASMRSVYAQTEQRLSYSFYRDKPGPLFWDRVAPYRDVPEQELNQLIDDLKRTLASGDAGELDEWAARMKLTFRLHTPEPYKAKRWLDSLKSLFPDSDDALPASPWPNVHACHTLHEAALSVAGWMKERKRRMEQARRVRPEIRLAIQYIRAHLQDELTLEAIADHIQLSASYMGHLFKKEIGTSVMDYILEQRIERAKSYLVSGRYRNYELAEKAGFRNYSHFCTMFKKYAGMTPNEFKNKHKPLVTP</sequence>
<keyword evidence="8" id="KW-1185">Reference proteome</keyword>
<keyword evidence="3" id="KW-0804">Transcription</keyword>
<feature type="modified residue" description="4-aspartylphosphate" evidence="4">
    <location>
        <position position="65"/>
    </location>
</feature>
<dbReference type="InterPro" id="IPR011006">
    <property type="entry name" value="CheY-like_superfamily"/>
</dbReference>
<dbReference type="InterPro" id="IPR041522">
    <property type="entry name" value="CdaR_GGDEF"/>
</dbReference>
<dbReference type="InterPro" id="IPR001789">
    <property type="entry name" value="Sig_transdc_resp-reg_receiver"/>
</dbReference>
<comment type="caution">
    <text evidence="7">The sequence shown here is derived from an EMBL/GenBank/DDBJ whole genome shotgun (WGS) entry which is preliminary data.</text>
</comment>
<evidence type="ECO:0000313" key="8">
    <source>
        <dbReference type="Proteomes" id="UP000247476"/>
    </source>
</evidence>
<accession>A0A2V5KA38</accession>
<protein>
    <recommendedName>
        <fullName evidence="9">DNA-binding response regulator</fullName>
    </recommendedName>
</protein>
<keyword evidence="4" id="KW-0597">Phosphoprotein</keyword>
<evidence type="ECO:0000259" key="6">
    <source>
        <dbReference type="PROSITE" id="PS50110"/>
    </source>
</evidence>
<reference evidence="7 8" key="1">
    <citation type="submission" date="2018-05" db="EMBL/GenBank/DDBJ databases">
        <title>Paenibacillus flagellatus sp. nov., isolated from selenium mineral soil.</title>
        <authorList>
            <person name="Dai X."/>
        </authorList>
    </citation>
    <scope>NUCLEOTIDE SEQUENCE [LARGE SCALE GENOMIC DNA]</scope>
    <source>
        <strain evidence="7 8">DXL2</strain>
    </source>
</reference>
<evidence type="ECO:0008006" key="9">
    <source>
        <dbReference type="Google" id="ProtNLM"/>
    </source>
</evidence>
<dbReference type="Pfam" id="PF17853">
    <property type="entry name" value="GGDEF_2"/>
    <property type="match status" value="1"/>
</dbReference>
<dbReference type="Gene3D" id="1.10.10.60">
    <property type="entry name" value="Homeodomain-like"/>
    <property type="match status" value="2"/>
</dbReference>
<dbReference type="Pfam" id="PF00072">
    <property type="entry name" value="Response_reg"/>
    <property type="match status" value="1"/>
</dbReference>
<evidence type="ECO:0000259" key="5">
    <source>
        <dbReference type="PROSITE" id="PS01124"/>
    </source>
</evidence>
<organism evidence="7 8">
    <name type="scientific">Paenibacillus flagellatus</name>
    <dbReference type="NCBI Taxonomy" id="2211139"/>
    <lineage>
        <taxon>Bacteria</taxon>
        <taxon>Bacillati</taxon>
        <taxon>Bacillota</taxon>
        <taxon>Bacilli</taxon>
        <taxon>Bacillales</taxon>
        <taxon>Paenibacillaceae</taxon>
        <taxon>Paenibacillus</taxon>
    </lineage>
</organism>
<evidence type="ECO:0000256" key="1">
    <source>
        <dbReference type="ARBA" id="ARBA00023015"/>
    </source>
</evidence>
<dbReference type="GO" id="GO:0043565">
    <property type="term" value="F:sequence-specific DNA binding"/>
    <property type="evidence" value="ECO:0007669"/>
    <property type="project" value="InterPro"/>
</dbReference>
<evidence type="ECO:0000256" key="3">
    <source>
        <dbReference type="ARBA" id="ARBA00023163"/>
    </source>
</evidence>
<dbReference type="Gene3D" id="3.40.50.2300">
    <property type="match status" value="1"/>
</dbReference>
<keyword evidence="1" id="KW-0805">Transcription regulation</keyword>
<dbReference type="EMBL" id="QJVJ01000002">
    <property type="protein sequence ID" value="PYI56419.1"/>
    <property type="molecule type" value="Genomic_DNA"/>
</dbReference>
<dbReference type="GO" id="GO:0003700">
    <property type="term" value="F:DNA-binding transcription factor activity"/>
    <property type="evidence" value="ECO:0007669"/>
    <property type="project" value="InterPro"/>
</dbReference>
<dbReference type="Pfam" id="PF12833">
    <property type="entry name" value="HTH_18"/>
    <property type="match status" value="1"/>
</dbReference>
<dbReference type="SUPFAM" id="SSF52172">
    <property type="entry name" value="CheY-like"/>
    <property type="match status" value="1"/>
</dbReference>
<evidence type="ECO:0000313" key="7">
    <source>
        <dbReference type="EMBL" id="PYI56419.1"/>
    </source>
</evidence>
<dbReference type="SMART" id="SM00342">
    <property type="entry name" value="HTH_ARAC"/>
    <property type="match status" value="1"/>
</dbReference>
<gene>
    <name evidence="7" type="ORF">DLM86_05435</name>
</gene>